<dbReference type="RefSeq" id="WP_026737681.1">
    <property type="nucleotide sequence ID" value="NZ_AP019822.1"/>
</dbReference>
<dbReference type="PANTHER" id="PTHR46173:SF1">
    <property type="entry name" value="CCA TRNA NUCLEOTIDYLTRANSFERASE 1, MITOCHONDRIAL"/>
    <property type="match status" value="1"/>
</dbReference>
<evidence type="ECO:0000256" key="3">
    <source>
        <dbReference type="ARBA" id="ARBA00022679"/>
    </source>
</evidence>
<dbReference type="Gene3D" id="1.10.3090.10">
    <property type="entry name" value="cca-adding enzyme, domain 2"/>
    <property type="match status" value="1"/>
</dbReference>
<dbReference type="InterPro" id="IPR050264">
    <property type="entry name" value="Bact_CCA-adding_enz_type3_sf"/>
</dbReference>
<keyword evidence="3 12" id="KW-0808">Transferase</keyword>
<dbReference type="InterPro" id="IPR015797">
    <property type="entry name" value="NUDIX_hydrolase-like_dom_sf"/>
</dbReference>
<evidence type="ECO:0000256" key="5">
    <source>
        <dbReference type="ARBA" id="ARBA00022695"/>
    </source>
</evidence>
<dbReference type="InterPro" id="IPR000086">
    <property type="entry name" value="NUDIX_hydrolase_dom"/>
</dbReference>
<protein>
    <recommendedName>
        <fullName evidence="2">Bis(5'-nucleosyl)-tetraphosphatase [asymmetrical]</fullName>
    </recommendedName>
    <alternativeName>
        <fullName evidence="11">Diadenosine 5',5'''-P1,P4-tetraphosphate asymmetrical hydrolase</fullName>
    </alternativeName>
</protein>
<keyword evidence="4" id="KW-0819">tRNA processing</keyword>
<evidence type="ECO:0000256" key="12">
    <source>
        <dbReference type="RuleBase" id="RU003953"/>
    </source>
</evidence>
<evidence type="ECO:0000256" key="1">
    <source>
        <dbReference type="ARBA" id="ARBA00001946"/>
    </source>
</evidence>
<dbReference type="Pfam" id="PF12627">
    <property type="entry name" value="PolyA_pol_RNAbd"/>
    <property type="match status" value="1"/>
</dbReference>
<dbReference type="Gene3D" id="3.30.460.10">
    <property type="entry name" value="Beta Polymerase, domain 2"/>
    <property type="match status" value="1"/>
</dbReference>
<dbReference type="InterPro" id="IPR032810">
    <property type="entry name" value="CCA-adding_enz_C"/>
</dbReference>
<evidence type="ECO:0000256" key="10">
    <source>
        <dbReference type="ARBA" id="ARBA00022884"/>
    </source>
</evidence>
<keyword evidence="7" id="KW-0547">Nucleotide-binding</keyword>
<dbReference type="CDD" id="cd03428">
    <property type="entry name" value="NUDIX_Ap4A_Nudt2"/>
    <property type="match status" value="1"/>
</dbReference>
<dbReference type="GO" id="GO:0046872">
    <property type="term" value="F:metal ion binding"/>
    <property type="evidence" value="ECO:0007669"/>
    <property type="project" value="UniProtKB-KW"/>
</dbReference>
<evidence type="ECO:0000256" key="4">
    <source>
        <dbReference type="ARBA" id="ARBA00022694"/>
    </source>
</evidence>
<dbReference type="Gene3D" id="1.10.246.80">
    <property type="match status" value="1"/>
</dbReference>
<name>A0A510JAP2_9FUSO</name>
<dbReference type="SUPFAM" id="SSF55811">
    <property type="entry name" value="Nudix"/>
    <property type="match status" value="1"/>
</dbReference>
<evidence type="ECO:0000256" key="6">
    <source>
        <dbReference type="ARBA" id="ARBA00022723"/>
    </source>
</evidence>
<dbReference type="SUPFAM" id="SSF81891">
    <property type="entry name" value="Poly A polymerase C-terminal region-like"/>
    <property type="match status" value="1"/>
</dbReference>
<dbReference type="Pfam" id="PF00293">
    <property type="entry name" value="NUDIX"/>
    <property type="match status" value="1"/>
</dbReference>
<dbReference type="Pfam" id="PF01743">
    <property type="entry name" value="PolyA_pol"/>
    <property type="match status" value="1"/>
</dbReference>
<dbReference type="OrthoDB" id="9805698at2"/>
<evidence type="ECO:0000256" key="2">
    <source>
        <dbReference type="ARBA" id="ARBA00018911"/>
    </source>
</evidence>
<evidence type="ECO:0000256" key="8">
    <source>
        <dbReference type="ARBA" id="ARBA00022801"/>
    </source>
</evidence>
<comment type="cofactor">
    <cofactor evidence="1">
        <name>Mg(2+)</name>
        <dbReference type="ChEBI" id="CHEBI:18420"/>
    </cofactor>
</comment>
<dbReference type="InterPro" id="IPR043519">
    <property type="entry name" value="NT_sf"/>
</dbReference>
<proteinExistence type="inferred from homology"/>
<dbReference type="InterPro" id="IPR020084">
    <property type="entry name" value="NUDIX_hydrolase_CS"/>
</dbReference>
<evidence type="ECO:0000256" key="11">
    <source>
        <dbReference type="ARBA" id="ARBA00032644"/>
    </source>
</evidence>
<keyword evidence="10 12" id="KW-0694">RNA-binding</keyword>
<keyword evidence="6" id="KW-0479">Metal-binding</keyword>
<keyword evidence="8 14" id="KW-0378">Hydrolase</keyword>
<dbReference type="GO" id="GO:0000166">
    <property type="term" value="F:nucleotide binding"/>
    <property type="evidence" value="ECO:0007669"/>
    <property type="project" value="UniProtKB-KW"/>
</dbReference>
<dbReference type="GO" id="GO:0008033">
    <property type="term" value="P:tRNA processing"/>
    <property type="evidence" value="ECO:0007669"/>
    <property type="project" value="UniProtKB-KW"/>
</dbReference>
<feature type="domain" description="Nudix hydrolase" evidence="13">
    <location>
        <begin position="450"/>
        <end position="575"/>
    </location>
</feature>
<evidence type="ECO:0000313" key="14">
    <source>
        <dbReference type="EMBL" id="BBM36352.1"/>
    </source>
</evidence>
<keyword evidence="5 14" id="KW-0548">Nucleotidyltransferase</keyword>
<dbReference type="InterPro" id="IPR002646">
    <property type="entry name" value="PolA_pol_head_dom"/>
</dbReference>
<dbReference type="KEGG" id="lgo:JCM16774_1284"/>
<dbReference type="PROSITE" id="PS00893">
    <property type="entry name" value="NUDIX_BOX"/>
    <property type="match status" value="1"/>
</dbReference>
<dbReference type="STRING" id="714315.GCA_000516535_01293"/>
<dbReference type="GO" id="GO:0000049">
    <property type="term" value="F:tRNA binding"/>
    <property type="evidence" value="ECO:0007669"/>
    <property type="project" value="TreeGrafter"/>
</dbReference>
<evidence type="ECO:0000256" key="7">
    <source>
        <dbReference type="ARBA" id="ARBA00022741"/>
    </source>
</evidence>
<keyword evidence="9" id="KW-0460">Magnesium</keyword>
<dbReference type="Gene3D" id="3.90.79.10">
    <property type="entry name" value="Nucleoside Triphosphate Pyrophosphohydrolase"/>
    <property type="match status" value="1"/>
</dbReference>
<dbReference type="GO" id="GO:0016779">
    <property type="term" value="F:nucleotidyltransferase activity"/>
    <property type="evidence" value="ECO:0007669"/>
    <property type="project" value="UniProtKB-KW"/>
</dbReference>
<dbReference type="CDD" id="cd05398">
    <property type="entry name" value="NT_ClassII-CCAase"/>
    <property type="match status" value="1"/>
</dbReference>
<dbReference type="SUPFAM" id="SSF81301">
    <property type="entry name" value="Nucleotidyltransferase"/>
    <property type="match status" value="1"/>
</dbReference>
<accession>A0A510JAP2</accession>
<dbReference type="Proteomes" id="UP000321606">
    <property type="component" value="Chromosome"/>
</dbReference>
<comment type="similarity">
    <text evidence="12">Belongs to the tRNA nucleotidyltransferase/poly(A) polymerase family.</text>
</comment>
<reference evidence="14 15" key="1">
    <citation type="submission" date="2019-07" db="EMBL/GenBank/DDBJ databases">
        <title>Complete Genome Sequence of Leptotrichia goodfellowii Strain JCM 16774.</title>
        <authorList>
            <person name="Watanabe S."/>
            <person name="Cui L."/>
        </authorList>
    </citation>
    <scope>NUCLEOTIDE SEQUENCE [LARGE SCALE GENOMIC DNA]</scope>
    <source>
        <strain evidence="14 15">JCM16774</strain>
    </source>
</reference>
<evidence type="ECO:0000259" key="13">
    <source>
        <dbReference type="PROSITE" id="PS51462"/>
    </source>
</evidence>
<evidence type="ECO:0000313" key="15">
    <source>
        <dbReference type="Proteomes" id="UP000321606"/>
    </source>
</evidence>
<dbReference type="PROSITE" id="PS51462">
    <property type="entry name" value="NUDIX"/>
    <property type="match status" value="1"/>
</dbReference>
<dbReference type="GO" id="GO:0008796">
    <property type="term" value="F:bis(5'-nucleosyl)-tetraphosphatase activity"/>
    <property type="evidence" value="ECO:0007669"/>
    <property type="project" value="InterPro"/>
</dbReference>
<dbReference type="Pfam" id="PF13735">
    <property type="entry name" value="tRNA_NucTran2_2"/>
    <property type="match status" value="1"/>
</dbReference>
<gene>
    <name evidence="14" type="ORF">JCM16774_1284</name>
</gene>
<dbReference type="InterPro" id="IPR032828">
    <property type="entry name" value="PolyA_RNA-bd"/>
</dbReference>
<sequence>MQFKLNSNVKFILEQLNNNGTGFLVGGAVRDLITGKEPYDYDFATNIEYERLKEIFKDFSPKEIGAHFGILMIKVNGKHYEIAKFRKETGVLNSRHPKNVRFIDTIEEDLSRRDFTVNAMAYNEIQGLTDLFGGKKDIENRIIRFVGKPKIRIEEDALRIMRAFRFISQLGFKLNKKTSEAIYMKKKFLNKISKERIFTELSKILLGPYMKRALRMMKKCGVLEMIIPEFDYAYDFDQNNSYKKDLLFEHIIKVTDLCPTDLITRFAALFHDLGKISTKSIDAKGKFHYYGHEKESVLIAENCLKELRVPNDFLHSVKKIVLNHMIVYQEISDREIKKLIINLGEKDLARLFDLFNADFLCKNSNEYKKENPVGKLKKRIEEIKSRGYIPSLRELDITGADLINLGFEPINIGEIKNDIYEQVLDETVKNEKEEILKYLSGKYNISKKMKHEKSCGAVIIREKNEEFLIVKMYHGNWGFAKGHTEMNENEEETAIREVKEETGISVKLINGFRETVKYVPNESTLKKVVFFLGTAENEEVKIDKEEIEEFKWCNYEEAMKLITYKLQRDVLDKAVEFIQINNNSKL</sequence>
<dbReference type="AlphaFoldDB" id="A0A510JAP2"/>
<dbReference type="InterPro" id="IPR003565">
    <property type="entry name" value="Tetra_PHTase"/>
</dbReference>
<evidence type="ECO:0000256" key="9">
    <source>
        <dbReference type="ARBA" id="ARBA00022842"/>
    </source>
</evidence>
<organism evidence="14 15">
    <name type="scientific">Pseudoleptotrichia goodfellowii</name>
    <dbReference type="NCBI Taxonomy" id="157692"/>
    <lineage>
        <taxon>Bacteria</taxon>
        <taxon>Fusobacteriati</taxon>
        <taxon>Fusobacteriota</taxon>
        <taxon>Fusobacteriia</taxon>
        <taxon>Fusobacteriales</taxon>
        <taxon>Leptotrichiaceae</taxon>
        <taxon>Pseudoleptotrichia</taxon>
    </lineage>
</organism>
<dbReference type="PANTHER" id="PTHR46173">
    <property type="entry name" value="CCA TRNA NUCLEOTIDYLTRANSFERASE 1, MITOCHONDRIAL"/>
    <property type="match status" value="1"/>
</dbReference>
<dbReference type="EMBL" id="AP019822">
    <property type="protein sequence ID" value="BBM36352.1"/>
    <property type="molecule type" value="Genomic_DNA"/>
</dbReference>